<comment type="caution">
    <text evidence="2">The sequence shown here is derived from an EMBL/GenBank/DDBJ whole genome shotgun (WGS) entry which is preliminary data.</text>
</comment>
<keyword evidence="3" id="KW-1185">Reference proteome</keyword>
<accession>A0A2T0BA00</accession>
<keyword evidence="1" id="KW-1133">Transmembrane helix</keyword>
<feature type="transmembrane region" description="Helical" evidence="1">
    <location>
        <begin position="68"/>
        <end position="88"/>
    </location>
</feature>
<evidence type="ECO:0000256" key="1">
    <source>
        <dbReference type="SAM" id="Phobius"/>
    </source>
</evidence>
<sequence>MKKFIDLMIIISASIASILILCTLLTSYQFFYVGQMFYSYMPIQLGVAITMGFLTMRFWQNEHGNKKIIYSTLSLSISIILLLSISIVK</sequence>
<evidence type="ECO:0000313" key="3">
    <source>
        <dbReference type="Proteomes" id="UP000239471"/>
    </source>
</evidence>
<keyword evidence="1" id="KW-0812">Transmembrane</keyword>
<dbReference type="OrthoDB" id="1920284at2"/>
<gene>
    <name evidence="2" type="ORF">CLVI_30050</name>
</gene>
<dbReference type="AlphaFoldDB" id="A0A2T0BA00"/>
<reference evidence="2 3" key="1">
    <citation type="submission" date="2018-03" db="EMBL/GenBank/DDBJ databases">
        <title>Genome sequence of Clostridium vincentii DSM 10228.</title>
        <authorList>
            <person name="Poehlein A."/>
            <person name="Daniel R."/>
        </authorList>
    </citation>
    <scope>NUCLEOTIDE SEQUENCE [LARGE SCALE GENOMIC DNA]</scope>
    <source>
        <strain evidence="2 3">DSM 10228</strain>
    </source>
</reference>
<name>A0A2T0BA00_9CLOT</name>
<evidence type="ECO:0000313" key="2">
    <source>
        <dbReference type="EMBL" id="PRR80714.1"/>
    </source>
</evidence>
<dbReference type="Proteomes" id="UP000239471">
    <property type="component" value="Unassembled WGS sequence"/>
</dbReference>
<keyword evidence="1" id="KW-0472">Membrane</keyword>
<feature type="transmembrane region" description="Helical" evidence="1">
    <location>
        <begin position="37"/>
        <end position="56"/>
    </location>
</feature>
<proteinExistence type="predicted"/>
<organism evidence="2 3">
    <name type="scientific">Clostridium vincentii</name>
    <dbReference type="NCBI Taxonomy" id="52704"/>
    <lineage>
        <taxon>Bacteria</taxon>
        <taxon>Bacillati</taxon>
        <taxon>Bacillota</taxon>
        <taxon>Clostridia</taxon>
        <taxon>Eubacteriales</taxon>
        <taxon>Clostridiaceae</taxon>
        <taxon>Clostridium</taxon>
    </lineage>
</organism>
<protein>
    <submittedName>
        <fullName evidence="2">Uncharacterized protein</fullName>
    </submittedName>
</protein>
<dbReference type="EMBL" id="PVXQ01000044">
    <property type="protein sequence ID" value="PRR80714.1"/>
    <property type="molecule type" value="Genomic_DNA"/>
</dbReference>
<feature type="transmembrane region" description="Helical" evidence="1">
    <location>
        <begin position="7"/>
        <end position="31"/>
    </location>
</feature>
<dbReference type="RefSeq" id="WP_106060909.1">
    <property type="nucleotide sequence ID" value="NZ_PVXQ01000044.1"/>
</dbReference>